<dbReference type="EMBL" id="KV417661">
    <property type="protein sequence ID" value="KZP11526.1"/>
    <property type="molecule type" value="Genomic_DNA"/>
</dbReference>
<sequence length="197" mass="21737">MRMTTRKITNKGPEATQRSYQRHCRLTFGIERGVLHEVAGLFSKLSPPELHELRDVLHPSNSSPSSSRMTCPATLTNVNITTRFRAQGAPAASIFTQRVRYPLPSPASDHIKCPSYIVLSSARCISLSSEGYFTARRAKGSPSQALLARNTVANLLLPTNTVRSPRTRTSSFLAGTHLRRVLLREMGVFTNPSRASC</sequence>
<protein>
    <submittedName>
        <fullName evidence="1">Uncharacterized protein</fullName>
    </submittedName>
</protein>
<dbReference type="AlphaFoldDB" id="A0A166AEL3"/>
<accession>A0A166AEL3</accession>
<dbReference type="Proteomes" id="UP000076532">
    <property type="component" value="Unassembled WGS sequence"/>
</dbReference>
<evidence type="ECO:0000313" key="2">
    <source>
        <dbReference type="Proteomes" id="UP000076532"/>
    </source>
</evidence>
<name>A0A166AEL3_9AGAM</name>
<evidence type="ECO:0000313" key="1">
    <source>
        <dbReference type="EMBL" id="KZP11526.1"/>
    </source>
</evidence>
<proteinExistence type="predicted"/>
<gene>
    <name evidence="1" type="ORF">FIBSPDRAFT_183756</name>
</gene>
<keyword evidence="2" id="KW-1185">Reference proteome</keyword>
<organism evidence="1 2">
    <name type="scientific">Athelia psychrophila</name>
    <dbReference type="NCBI Taxonomy" id="1759441"/>
    <lineage>
        <taxon>Eukaryota</taxon>
        <taxon>Fungi</taxon>
        <taxon>Dikarya</taxon>
        <taxon>Basidiomycota</taxon>
        <taxon>Agaricomycotina</taxon>
        <taxon>Agaricomycetes</taxon>
        <taxon>Agaricomycetidae</taxon>
        <taxon>Atheliales</taxon>
        <taxon>Atheliaceae</taxon>
        <taxon>Athelia</taxon>
    </lineage>
</organism>
<reference evidence="1 2" key="1">
    <citation type="journal article" date="2016" name="Mol. Biol. Evol.">
        <title>Comparative Genomics of Early-Diverging Mushroom-Forming Fungi Provides Insights into the Origins of Lignocellulose Decay Capabilities.</title>
        <authorList>
            <person name="Nagy L.G."/>
            <person name="Riley R."/>
            <person name="Tritt A."/>
            <person name="Adam C."/>
            <person name="Daum C."/>
            <person name="Floudas D."/>
            <person name="Sun H."/>
            <person name="Yadav J.S."/>
            <person name="Pangilinan J."/>
            <person name="Larsson K.H."/>
            <person name="Matsuura K."/>
            <person name="Barry K."/>
            <person name="Labutti K."/>
            <person name="Kuo R."/>
            <person name="Ohm R.A."/>
            <person name="Bhattacharya S.S."/>
            <person name="Shirouzu T."/>
            <person name="Yoshinaga Y."/>
            <person name="Martin F.M."/>
            <person name="Grigoriev I.V."/>
            <person name="Hibbett D.S."/>
        </authorList>
    </citation>
    <scope>NUCLEOTIDE SEQUENCE [LARGE SCALE GENOMIC DNA]</scope>
    <source>
        <strain evidence="1 2">CBS 109695</strain>
    </source>
</reference>